<dbReference type="Proteomes" id="UP000239007">
    <property type="component" value="Unassembled WGS sequence"/>
</dbReference>
<dbReference type="RefSeq" id="WP_105052184.1">
    <property type="nucleotide sequence ID" value="NZ_BMYG01000002.1"/>
</dbReference>
<organism evidence="1 2">
    <name type="scientific">Psychrosphaera saromensis</name>
    <dbReference type="NCBI Taxonomy" id="716813"/>
    <lineage>
        <taxon>Bacteria</taxon>
        <taxon>Pseudomonadati</taxon>
        <taxon>Pseudomonadota</taxon>
        <taxon>Gammaproteobacteria</taxon>
        <taxon>Alteromonadales</taxon>
        <taxon>Pseudoalteromonadaceae</taxon>
        <taxon>Psychrosphaera</taxon>
    </lineage>
</organism>
<comment type="caution">
    <text evidence="1">The sequence shown here is derived from an EMBL/GenBank/DDBJ whole genome shotgun (WGS) entry which is preliminary data.</text>
</comment>
<accession>A0A2S7UW06</accession>
<dbReference type="EMBL" id="MSCH01000003">
    <property type="protein sequence ID" value="PQJ53692.1"/>
    <property type="molecule type" value="Genomic_DNA"/>
</dbReference>
<protein>
    <recommendedName>
        <fullName evidence="3">FlgO domain-containing protein</fullName>
    </recommendedName>
</protein>
<dbReference type="PROSITE" id="PS51257">
    <property type="entry name" value="PROKAR_LIPOPROTEIN"/>
    <property type="match status" value="1"/>
</dbReference>
<evidence type="ECO:0008006" key="3">
    <source>
        <dbReference type="Google" id="ProtNLM"/>
    </source>
</evidence>
<proteinExistence type="predicted"/>
<evidence type="ECO:0000313" key="1">
    <source>
        <dbReference type="EMBL" id="PQJ53692.1"/>
    </source>
</evidence>
<evidence type="ECO:0000313" key="2">
    <source>
        <dbReference type="Proteomes" id="UP000239007"/>
    </source>
</evidence>
<sequence>MNKTKFLLVASSLVFVGCSSKPVEPTGVKSTSMLPVISNEMHLKKTIINDYNAYQQVNYDTIKSNNSEDQLTLLNSQVEYVVMDLISNLDERLIDSPIIIRPVLFNVDEGYKTRETEILIESGFELTLKRFGFDVFNDRNPRGKLNGNECVLDITVTSINDKVILLSTLKYLDSNKIRAVKQIYISDYFFKDFVDGIEVRNDVESDEEKPELQLN</sequence>
<keyword evidence="2" id="KW-1185">Reference proteome</keyword>
<name>A0A2S7UW06_9GAMM</name>
<dbReference type="AlphaFoldDB" id="A0A2S7UW06"/>
<gene>
    <name evidence="1" type="ORF">BTO11_08445</name>
</gene>
<reference evidence="1 2" key="1">
    <citation type="submission" date="2016-12" db="EMBL/GenBank/DDBJ databases">
        <title>Diversity of luminous bacteria.</title>
        <authorList>
            <person name="Yoshizawa S."/>
            <person name="Kogure K."/>
        </authorList>
    </citation>
    <scope>NUCLEOTIDE SEQUENCE [LARGE SCALE GENOMIC DNA]</scope>
    <source>
        <strain evidence="1 2">SA4-48</strain>
    </source>
</reference>